<proteinExistence type="predicted"/>
<gene>
    <name evidence="1" type="ORF">NP493_892g01009</name>
</gene>
<evidence type="ECO:0000313" key="2">
    <source>
        <dbReference type="Proteomes" id="UP001209878"/>
    </source>
</evidence>
<accession>A0AAD9KKG1</accession>
<evidence type="ECO:0000313" key="1">
    <source>
        <dbReference type="EMBL" id="KAK2173208.1"/>
    </source>
</evidence>
<keyword evidence="2" id="KW-1185">Reference proteome</keyword>
<name>A0AAD9KKG1_RIDPI</name>
<organism evidence="1 2">
    <name type="scientific">Ridgeia piscesae</name>
    <name type="common">Tubeworm</name>
    <dbReference type="NCBI Taxonomy" id="27915"/>
    <lineage>
        <taxon>Eukaryota</taxon>
        <taxon>Metazoa</taxon>
        <taxon>Spiralia</taxon>
        <taxon>Lophotrochozoa</taxon>
        <taxon>Annelida</taxon>
        <taxon>Polychaeta</taxon>
        <taxon>Sedentaria</taxon>
        <taxon>Canalipalpata</taxon>
        <taxon>Sabellida</taxon>
        <taxon>Siboglinidae</taxon>
        <taxon>Ridgeia</taxon>
    </lineage>
</organism>
<dbReference type="AlphaFoldDB" id="A0AAD9KKG1"/>
<dbReference type="Proteomes" id="UP001209878">
    <property type="component" value="Unassembled WGS sequence"/>
</dbReference>
<dbReference type="EMBL" id="JAODUO010000892">
    <property type="protein sequence ID" value="KAK2173208.1"/>
    <property type="molecule type" value="Genomic_DNA"/>
</dbReference>
<protein>
    <submittedName>
        <fullName evidence="1">Uncharacterized protein</fullName>
    </submittedName>
</protein>
<sequence>MLRLYTIEAHTLQLAIIGNCFYEIFSQEGDLKVGGHCRQLYQGMPPSGESLSDLKQTTLDTFPRIPGCRIYFRLLPHSADKQRCPSLQDRFFEMEAPEFNASEKKVVKSHECDVNKSKTVREIACHIQEKMSSSKSPDNDLTSWLQECLTNVSDTPPALLDLSRAVRYRVDVGVNVQILGASGLPEGLHFRCVARVSPGSGEEPTGTEGERGEEILATTRVYDFDSSQTAPRWLDDETEMHPELEEHACLIIHVAGVAAKYKPHPSHKRPGVVTNKKGRPLTAADFTGWAVLPLFVGDCVFSGVHKLPVYEGTPTDDVLRQLSQSAPYTVLEEAVVFSDGHGDASVSVQTWDAHFRKDEQLVEMEYVDDDEDGDQGSRKVSAFILDALQKDHRKRGTSSDIYKRECEFYTEVMDKALKK</sequence>
<reference evidence="1" key="1">
    <citation type="journal article" date="2023" name="Mol. Biol. Evol.">
        <title>Third-Generation Sequencing Reveals the Adaptive Role of the Epigenome in Three Deep-Sea Polychaetes.</title>
        <authorList>
            <person name="Perez M."/>
            <person name="Aroh O."/>
            <person name="Sun Y."/>
            <person name="Lan Y."/>
            <person name="Juniper S.K."/>
            <person name="Young C.R."/>
            <person name="Angers B."/>
            <person name="Qian P.Y."/>
        </authorList>
    </citation>
    <scope>NUCLEOTIDE SEQUENCE</scope>
    <source>
        <strain evidence="1">R07B-5</strain>
    </source>
</reference>
<comment type="caution">
    <text evidence="1">The sequence shown here is derived from an EMBL/GenBank/DDBJ whole genome shotgun (WGS) entry which is preliminary data.</text>
</comment>